<keyword evidence="2" id="KW-1185">Reference proteome</keyword>
<evidence type="ECO:0000313" key="2">
    <source>
        <dbReference type="Proteomes" id="UP000031668"/>
    </source>
</evidence>
<gene>
    <name evidence="1" type="ORF">RF11_08714</name>
</gene>
<comment type="caution">
    <text evidence="1">The sequence shown here is derived from an EMBL/GenBank/DDBJ whole genome shotgun (WGS) entry which is preliminary data.</text>
</comment>
<dbReference type="Proteomes" id="UP000031668">
    <property type="component" value="Unassembled WGS sequence"/>
</dbReference>
<dbReference type="EMBL" id="JWZT01003492">
    <property type="protein sequence ID" value="KII66659.1"/>
    <property type="molecule type" value="Genomic_DNA"/>
</dbReference>
<evidence type="ECO:0000313" key="1">
    <source>
        <dbReference type="EMBL" id="KII66659.1"/>
    </source>
</evidence>
<reference evidence="1 2" key="1">
    <citation type="journal article" date="2014" name="Genome Biol. Evol.">
        <title>The genome of the myxosporean Thelohanellus kitauei shows adaptations to nutrient acquisition within its fish host.</title>
        <authorList>
            <person name="Yang Y."/>
            <person name="Xiong J."/>
            <person name="Zhou Z."/>
            <person name="Huo F."/>
            <person name="Miao W."/>
            <person name="Ran C."/>
            <person name="Liu Y."/>
            <person name="Zhang J."/>
            <person name="Feng J."/>
            <person name="Wang M."/>
            <person name="Wang M."/>
            <person name="Wang L."/>
            <person name="Yao B."/>
        </authorList>
    </citation>
    <scope>NUCLEOTIDE SEQUENCE [LARGE SCALE GENOMIC DNA]</scope>
    <source>
        <strain evidence="1">Wuqing</strain>
    </source>
</reference>
<dbReference type="AlphaFoldDB" id="A0A0C2IMN5"/>
<proteinExistence type="predicted"/>
<organism evidence="1 2">
    <name type="scientific">Thelohanellus kitauei</name>
    <name type="common">Myxosporean</name>
    <dbReference type="NCBI Taxonomy" id="669202"/>
    <lineage>
        <taxon>Eukaryota</taxon>
        <taxon>Metazoa</taxon>
        <taxon>Cnidaria</taxon>
        <taxon>Myxozoa</taxon>
        <taxon>Myxosporea</taxon>
        <taxon>Bivalvulida</taxon>
        <taxon>Platysporina</taxon>
        <taxon>Myxobolidae</taxon>
        <taxon>Thelohanellus</taxon>
    </lineage>
</organism>
<name>A0A0C2IMN5_THEKT</name>
<protein>
    <submittedName>
        <fullName evidence="1">Uncharacterized protein</fullName>
    </submittedName>
</protein>
<accession>A0A0C2IMN5</accession>
<sequence>MCRKVQKNSDLLETYKRDDSEFDLCIKMILNVIRKSKLRIFSICAGIFQEKLILTLEMLMGKEQNPCFQSNYGIKMNGHSRTDNSIEGWYSGFSKMVKIFHLSLFKFVEYTRLDENYQGIICQQDQIESLQILKAELIAC</sequence>